<protein>
    <submittedName>
        <fullName evidence="1">Uncharacterized protein</fullName>
    </submittedName>
</protein>
<dbReference type="SUPFAM" id="SSF53383">
    <property type="entry name" value="PLP-dependent transferases"/>
    <property type="match status" value="1"/>
</dbReference>
<sequence length="331" mass="37042">MLKLDYKKRSEDASSLMKEAIYSNHDYYTDAIEGIQELLPSNETHILNSANSCILTVVEALPEPILIPDEGGWNGLERSAKILKKQVDTIDTDDGIINIEYLHNYLKNNNVGSIYITTLAGYTALQPVNEIFELCALYDVILVLDISGTVGSNELSSQEHCDIQVCSTGSPKIVNIENGGFINNITQKLKFNNHLLKTFKADNITCAGISNEITKAPLILDKTIKLNTYLKKELSKKLEDDTTHNVIHSNSIGINTIFTTESKSKTKKLAYNIRQKLDITDNKSIITTGPNYNRLKKPCVAIEVKNLDINQLNQEKIDELIEIIIESINEQ</sequence>
<gene>
    <name evidence="1" type="ORF">CA615_06545</name>
</gene>
<dbReference type="OMA" id="MGGWKGF"/>
<dbReference type="EMBL" id="NGJK01000081">
    <property type="protein sequence ID" value="RAP02613.1"/>
    <property type="molecule type" value="Genomic_DNA"/>
</dbReference>
<dbReference type="Gene3D" id="3.40.640.10">
    <property type="entry name" value="Type I PLP-dependent aspartate aminotransferase-like (Major domain)"/>
    <property type="match status" value="1"/>
</dbReference>
<evidence type="ECO:0000313" key="2">
    <source>
        <dbReference type="Proteomes" id="UP000248557"/>
    </source>
</evidence>
<name>A0A328PZC4_9EURY</name>
<dbReference type="GeneID" id="3855944"/>
<dbReference type="RefSeq" id="WP_011406892.1">
    <property type="nucleotide sequence ID" value="NZ_CATZXA010000021.1"/>
</dbReference>
<proteinExistence type="predicted"/>
<dbReference type="Proteomes" id="UP000248557">
    <property type="component" value="Unassembled WGS sequence"/>
</dbReference>
<dbReference type="AlphaFoldDB" id="A0A328PZC4"/>
<dbReference type="InterPro" id="IPR015424">
    <property type="entry name" value="PyrdxlP-dep_Trfase"/>
</dbReference>
<dbReference type="InterPro" id="IPR015421">
    <property type="entry name" value="PyrdxlP-dep_Trfase_major"/>
</dbReference>
<evidence type="ECO:0000313" key="1">
    <source>
        <dbReference type="EMBL" id="RAP02613.1"/>
    </source>
</evidence>
<reference evidence="1 2" key="1">
    <citation type="submission" date="2017-05" db="EMBL/GenBank/DDBJ databases">
        <title>Host range expansion of the Methanosphaera genus to humans and monogastric animals involves recent and extensive reduction in genome content.</title>
        <authorList>
            <person name="Hoedt E.C."/>
            <person name="Volmer J.G."/>
            <person name="Parks D.H."/>
            <person name="Rosewarne C.P."/>
            <person name="Denman S.E."/>
            <person name="Mcsweeney C.S."/>
            <person name="O Cuiv P."/>
            <person name="Hugenholtz P."/>
            <person name="Tyson G.W."/>
            <person name="Morrison M."/>
        </authorList>
    </citation>
    <scope>NUCLEOTIDE SEQUENCE [LARGE SCALE GENOMIC DNA]</scope>
    <source>
        <strain evidence="1 2">PA5</strain>
    </source>
</reference>
<accession>A0A328PZC4</accession>
<comment type="caution">
    <text evidence="1">The sequence shown here is derived from an EMBL/GenBank/DDBJ whole genome shotgun (WGS) entry which is preliminary data.</text>
</comment>
<organism evidence="1 2">
    <name type="scientific">Methanosphaera stadtmanae</name>
    <dbReference type="NCBI Taxonomy" id="2317"/>
    <lineage>
        <taxon>Archaea</taxon>
        <taxon>Methanobacteriati</taxon>
        <taxon>Methanobacteriota</taxon>
        <taxon>Methanomada group</taxon>
        <taxon>Methanobacteria</taxon>
        <taxon>Methanobacteriales</taxon>
        <taxon>Methanobacteriaceae</taxon>
        <taxon>Methanosphaera</taxon>
    </lineage>
</organism>